<keyword evidence="2" id="KW-1185">Reference proteome</keyword>
<evidence type="ECO:0000313" key="2">
    <source>
        <dbReference type="Proteomes" id="UP000479190"/>
    </source>
</evidence>
<protein>
    <submittedName>
        <fullName evidence="1">Uncharacterized protein</fullName>
    </submittedName>
</protein>
<organism evidence="1 2">
    <name type="scientific">Trichogramma brassicae</name>
    <dbReference type="NCBI Taxonomy" id="86971"/>
    <lineage>
        <taxon>Eukaryota</taxon>
        <taxon>Metazoa</taxon>
        <taxon>Ecdysozoa</taxon>
        <taxon>Arthropoda</taxon>
        <taxon>Hexapoda</taxon>
        <taxon>Insecta</taxon>
        <taxon>Pterygota</taxon>
        <taxon>Neoptera</taxon>
        <taxon>Endopterygota</taxon>
        <taxon>Hymenoptera</taxon>
        <taxon>Apocrita</taxon>
        <taxon>Proctotrupomorpha</taxon>
        <taxon>Chalcidoidea</taxon>
        <taxon>Trichogrammatidae</taxon>
        <taxon>Trichogramma</taxon>
    </lineage>
</organism>
<dbReference type="EMBL" id="CADCXV010000052">
    <property type="protein sequence ID" value="CAB0027992.1"/>
    <property type="molecule type" value="Genomic_DNA"/>
</dbReference>
<sequence length="174" mass="20282">MHQSSQKVNHTSRRKTKDYFFYNCTKILKKKNEKIEELMISTYPTQRLVRYQTMTDLHRVILKCLLCQLERFDDVYSEHRALVQSALADLTEFQELEFPEVVVLGSDCHEEDWDLDTDCTFCGLPRCNPPPPIYRPVDDLGRVLCAFIDLLISPSAHAQTRAVIEDTLEKFVNP</sequence>
<dbReference type="Proteomes" id="UP000479190">
    <property type="component" value="Unassembled WGS sequence"/>
</dbReference>
<name>A0A6H5HUL2_9HYME</name>
<dbReference type="AlphaFoldDB" id="A0A6H5HUL2"/>
<evidence type="ECO:0000313" key="1">
    <source>
        <dbReference type="EMBL" id="CAB0027992.1"/>
    </source>
</evidence>
<accession>A0A6H5HUL2</accession>
<gene>
    <name evidence="1" type="ORF">TBRA_LOCUS222</name>
</gene>
<proteinExistence type="predicted"/>
<reference evidence="1 2" key="1">
    <citation type="submission" date="2020-02" db="EMBL/GenBank/DDBJ databases">
        <authorList>
            <person name="Ferguson B K."/>
        </authorList>
    </citation>
    <scope>NUCLEOTIDE SEQUENCE [LARGE SCALE GENOMIC DNA]</scope>
</reference>